<comment type="caution">
    <text evidence="2">The sequence shown here is derived from an EMBL/GenBank/DDBJ whole genome shotgun (WGS) entry which is preliminary data.</text>
</comment>
<dbReference type="InterPro" id="IPR026960">
    <property type="entry name" value="RVT-Znf"/>
</dbReference>
<dbReference type="CDD" id="cd01650">
    <property type="entry name" value="RT_nLTR_like"/>
    <property type="match status" value="1"/>
</dbReference>
<dbReference type="GO" id="GO:0003824">
    <property type="term" value="F:catalytic activity"/>
    <property type="evidence" value="ECO:0007669"/>
    <property type="project" value="InterPro"/>
</dbReference>
<dbReference type="PANTHER" id="PTHR33116:SF78">
    <property type="entry name" value="OS12G0587133 PROTEIN"/>
    <property type="match status" value="1"/>
</dbReference>
<dbReference type="Proteomes" id="UP001154282">
    <property type="component" value="Unassembled WGS sequence"/>
</dbReference>
<evidence type="ECO:0000259" key="1">
    <source>
        <dbReference type="PROSITE" id="PS50878"/>
    </source>
</evidence>
<dbReference type="SUPFAM" id="SSF56219">
    <property type="entry name" value="DNase I-like"/>
    <property type="match status" value="1"/>
</dbReference>
<dbReference type="Gene3D" id="3.60.10.10">
    <property type="entry name" value="Endonuclease/exonuclease/phosphatase"/>
    <property type="match status" value="1"/>
</dbReference>
<sequence length="1240" mass="142441">MIHSVIAWNVRGLGNPNKRAKIKRLLKRWNPSIVGLTETKWKSCDNSLISSISGTKDSEWVAKNSNGASGGIAIFWKPTIYKALTIWEGRFSLAVRLKIIETEEIISFLVVYGPQEKEEKREFLKEIEMVCREYLAALCIIGDFNLVRTEDDFMGCPRDCEIMEEFNSMICRCNLVELPLQGARYTWSRGGSNRSSSRIDRALINTSFEQMVSPDALTALDRVESDHNPIMLQWGIMERIKHPWRFENMWLQEDSFLQSLVGWWNVPVNGTSHLVRFGQKSRQSKLLIKQWNREHFGKVEKRIAELLIRIKNIDEAEDAGVFNPVLVSEKAILKCELERVLIMEEISWRQRSREVWLQVGDKNTGYFHRVAKVKSRRKKIKRIVIDGRSTEDGNEIKSAFQEHFTAKYMEEEEDRPFPTRYRECRVSLEDSDALVVPFTEKEVWIAISQCNGSKAPGPDGYTIEFFKKAWGIIKSDLLKAFDDFFLAGSLPQSIAHAFICLLPKKDSVEMVSDFRPISLLGSVNKIIAKVLFNRLQPHVNNLISDYQFAGKRGKVIHESCLIANEVIDSRRRSGKPGLVIKLDIEKAFDSISWECILKALEHLGIHSRFRKWIKGMIASSRLSTLINGESIGFFGMSRGIKQGDPLSPFLFNIGMDILSFIICEIKNAGHINGFCFDEENRQGEITHLLYADDAILFCEANEDEVRNTLAALVCFQAISGLQINLEKTKMFPVGDVPNIDRLVEIFGCEWAFLPTIYLGVPLGCQSPPTSHWDKIVNRTQNRLEGWKGLLLSLGGRVVLINSVLASQCTYMSSLFLIPKNVIKTLEKIQRDFLWSGTQEKERFHLVSWDLCKTAKKRGGLGIRDLELHNQALLMKWHWRYATERSSWWRECINFKFPNQCSEWYPGNRSGRIGGSPWAVIMKLQSTFWKLTSIDHGNGFWTSFWFDTWVNGIRLADEFPRVCAAAEFPNSTIADYLSFSEGNVSWNIPLLHSLRGGAERERVRLFDLLNSIPSHNSFAGPERPIWRPSPTASFSVHSAFEHFAAARFKGVENFPSKTVWHCIIPSKICIFLWLVFHKRILTIDNLKRKGISLPNRCALCKVEEESANHIFTSCGFSRQVWCILKSFVKIDNRVEEAGDISERIRRWQHNKPNNPAEWCTRVALHAFCWHIWLERNSRIFREVDGTIQLAALKIGHAIFWWLVANRKVEKEVAESWFNEMKARLFPTVNPVPDHPLPPAAD</sequence>
<dbReference type="PANTHER" id="PTHR33116">
    <property type="entry name" value="REVERSE TRANSCRIPTASE ZINC-BINDING DOMAIN-CONTAINING PROTEIN-RELATED-RELATED"/>
    <property type="match status" value="1"/>
</dbReference>
<dbReference type="PROSITE" id="PS50878">
    <property type="entry name" value="RT_POL"/>
    <property type="match status" value="1"/>
</dbReference>
<dbReference type="InterPro" id="IPR043502">
    <property type="entry name" value="DNA/RNA_pol_sf"/>
</dbReference>
<reference evidence="2" key="1">
    <citation type="submission" date="2022-08" db="EMBL/GenBank/DDBJ databases">
        <authorList>
            <person name="Gutierrez-Valencia J."/>
        </authorList>
    </citation>
    <scope>NUCLEOTIDE SEQUENCE</scope>
</reference>
<dbReference type="InterPro" id="IPR005135">
    <property type="entry name" value="Endo/exonuclease/phosphatase"/>
</dbReference>
<dbReference type="Pfam" id="PF13966">
    <property type="entry name" value="zf-RVT"/>
    <property type="match status" value="1"/>
</dbReference>
<organism evidence="2 3">
    <name type="scientific">Linum tenue</name>
    <dbReference type="NCBI Taxonomy" id="586396"/>
    <lineage>
        <taxon>Eukaryota</taxon>
        <taxon>Viridiplantae</taxon>
        <taxon>Streptophyta</taxon>
        <taxon>Embryophyta</taxon>
        <taxon>Tracheophyta</taxon>
        <taxon>Spermatophyta</taxon>
        <taxon>Magnoliopsida</taxon>
        <taxon>eudicotyledons</taxon>
        <taxon>Gunneridae</taxon>
        <taxon>Pentapetalae</taxon>
        <taxon>rosids</taxon>
        <taxon>fabids</taxon>
        <taxon>Malpighiales</taxon>
        <taxon>Linaceae</taxon>
        <taxon>Linum</taxon>
    </lineage>
</organism>
<evidence type="ECO:0000313" key="3">
    <source>
        <dbReference type="Proteomes" id="UP001154282"/>
    </source>
</evidence>
<dbReference type="InterPro" id="IPR036691">
    <property type="entry name" value="Endo/exonu/phosph_ase_sf"/>
</dbReference>
<dbReference type="AlphaFoldDB" id="A0AAV0RE76"/>
<dbReference type="SUPFAM" id="SSF56672">
    <property type="entry name" value="DNA/RNA polymerases"/>
    <property type="match status" value="1"/>
</dbReference>
<keyword evidence="3" id="KW-1185">Reference proteome</keyword>
<dbReference type="EMBL" id="CAMGYJ010000010">
    <property type="protein sequence ID" value="CAI0554757.1"/>
    <property type="molecule type" value="Genomic_DNA"/>
</dbReference>
<accession>A0AAV0RE76</accession>
<dbReference type="Pfam" id="PF00078">
    <property type="entry name" value="RVT_1"/>
    <property type="match status" value="1"/>
</dbReference>
<dbReference type="Pfam" id="PF03372">
    <property type="entry name" value="Exo_endo_phos"/>
    <property type="match status" value="1"/>
</dbReference>
<evidence type="ECO:0000313" key="2">
    <source>
        <dbReference type="EMBL" id="CAI0554757.1"/>
    </source>
</evidence>
<name>A0AAV0RE76_9ROSI</name>
<proteinExistence type="predicted"/>
<gene>
    <name evidence="2" type="ORF">LITE_LOCUS47312</name>
</gene>
<protein>
    <recommendedName>
        <fullName evidence="1">Reverse transcriptase domain-containing protein</fullName>
    </recommendedName>
</protein>
<feature type="domain" description="Reverse transcriptase" evidence="1">
    <location>
        <begin position="483"/>
        <end position="762"/>
    </location>
</feature>
<dbReference type="InterPro" id="IPR000477">
    <property type="entry name" value="RT_dom"/>
</dbReference>